<evidence type="ECO:0000256" key="1">
    <source>
        <dbReference type="SAM" id="Phobius"/>
    </source>
</evidence>
<keyword evidence="1" id="KW-0812">Transmembrane</keyword>
<feature type="transmembrane region" description="Helical" evidence="1">
    <location>
        <begin position="66"/>
        <end position="84"/>
    </location>
</feature>
<accession>A0A0F9G8D8</accession>
<protein>
    <submittedName>
        <fullName evidence="2">Uncharacterized protein</fullName>
    </submittedName>
</protein>
<dbReference type="AlphaFoldDB" id="A0A0F9G8D8"/>
<sequence length="118" mass="12574">MKFCAECGAVLWDFAPRLRKIADYIQSRSGTTSADLAKRFGVMSWTALGLLVLTGTLMVFDRVWTGTLIAKIGLVMASALLAVWHTMAAREQSPAVRGAIQGVILILAKAADSCGCLG</sequence>
<name>A0A0F9G8D8_9ZZZZ</name>
<keyword evidence="1" id="KW-1133">Transmembrane helix</keyword>
<dbReference type="EMBL" id="LAZR01018784">
    <property type="protein sequence ID" value="KKL95023.1"/>
    <property type="molecule type" value="Genomic_DNA"/>
</dbReference>
<organism evidence="2">
    <name type="scientific">marine sediment metagenome</name>
    <dbReference type="NCBI Taxonomy" id="412755"/>
    <lineage>
        <taxon>unclassified sequences</taxon>
        <taxon>metagenomes</taxon>
        <taxon>ecological metagenomes</taxon>
    </lineage>
</organism>
<comment type="caution">
    <text evidence="2">The sequence shown here is derived from an EMBL/GenBank/DDBJ whole genome shotgun (WGS) entry which is preliminary data.</text>
</comment>
<feature type="transmembrane region" description="Helical" evidence="1">
    <location>
        <begin position="40"/>
        <end position="60"/>
    </location>
</feature>
<evidence type="ECO:0000313" key="2">
    <source>
        <dbReference type="EMBL" id="KKL95023.1"/>
    </source>
</evidence>
<keyword evidence="1" id="KW-0472">Membrane</keyword>
<proteinExistence type="predicted"/>
<reference evidence="2" key="1">
    <citation type="journal article" date="2015" name="Nature">
        <title>Complex archaea that bridge the gap between prokaryotes and eukaryotes.</title>
        <authorList>
            <person name="Spang A."/>
            <person name="Saw J.H."/>
            <person name="Jorgensen S.L."/>
            <person name="Zaremba-Niedzwiedzka K."/>
            <person name="Martijn J."/>
            <person name="Lind A.E."/>
            <person name="van Eijk R."/>
            <person name="Schleper C."/>
            <person name="Guy L."/>
            <person name="Ettema T.J."/>
        </authorList>
    </citation>
    <scope>NUCLEOTIDE SEQUENCE</scope>
</reference>
<gene>
    <name evidence="2" type="ORF">LCGC14_1858820</name>
</gene>